<dbReference type="EMBL" id="QLNT01000006">
    <property type="protein sequence ID" value="KAF3073789.1"/>
    <property type="molecule type" value="Genomic_DNA"/>
</dbReference>
<sequence length="520" mass="56912">MAEANTPSRERQRLQAQFARDERTIFTQIRAFFRAPATIDSLLIMNVMSKLFMVSAITFIWARTRPLGSVGRNILAFLTVSDIGITQFLWEFNDLQSWRLAPPQNDDVAIQTEPESIEMTRVVVEPDAAALPSSEFVGVRSLRAIEARNRRLRAAVQSDAPPALPSFEFERAIPRPLRQRNLHPRIAEGTGVSQAGPRVSFQLPVETVRYLYANADVDVEVASSLPSLDSETTPTPPDTEESVDDLSVSSLVFGASLDSETTPTPANIEESVDDPSVREEKVSTSEPSRPSSIATTIPGAPGGGWSTSGPSRRSSLATTIPEVAEVKDSASESSFESDTATMLPEVAEEKDFASELSLKLDIAATLPETEEKKGSALESSPKSDIAATLPKIEEKKDSTLENSLKSDIAAILRKVGEEKDLVSLFSQKLDTVVTEQEVEEESPRAGSNIRNLWGKVKGWGKQHNDRNNGNDQNQGNNRNNGRGRNHDGDSGQSDSNPDWDIVKENRHLLKDDASKDSSDD</sequence>
<feature type="compositionally biased region" description="Low complexity" evidence="1">
    <location>
        <begin position="469"/>
        <end position="482"/>
    </location>
</feature>
<comment type="caution">
    <text evidence="2">The sequence shown here is derived from an EMBL/GenBank/DDBJ whole genome shotgun (WGS) entry which is preliminary data.</text>
</comment>
<accession>A0A9P4XIP4</accession>
<name>A0A9P4XIP4_9HYPO</name>
<dbReference type="AlphaFoldDB" id="A0A9P4XIP4"/>
<feature type="compositionally biased region" description="Polar residues" evidence="1">
    <location>
        <begin position="284"/>
        <end position="295"/>
    </location>
</feature>
<evidence type="ECO:0000256" key="1">
    <source>
        <dbReference type="SAM" id="MobiDB-lite"/>
    </source>
</evidence>
<proteinExistence type="predicted"/>
<reference evidence="2 3" key="1">
    <citation type="submission" date="2018-06" db="EMBL/GenBank/DDBJ databases">
        <title>Genome analysis of cellulolytic fungus Trichoderma lentiforme CFAM-422.</title>
        <authorList>
            <person name="Steindorff A.S."/>
            <person name="Formighieri E.F."/>
            <person name="Midorikawa G.E.O."/>
            <person name="Tamietti M.S."/>
            <person name="Ramos E.Z."/>
            <person name="Silva A.S."/>
            <person name="Bon E.P.S."/>
            <person name="Mendes T.D."/>
            <person name="Damaso M.C.T."/>
            <person name="Favaro L.C.L."/>
        </authorList>
    </citation>
    <scope>NUCLEOTIDE SEQUENCE [LARGE SCALE GENOMIC DNA]</scope>
    <source>
        <strain evidence="2 3">CFAM-422</strain>
    </source>
</reference>
<keyword evidence="3" id="KW-1185">Reference proteome</keyword>
<feature type="compositionally biased region" description="Low complexity" evidence="1">
    <location>
        <begin position="224"/>
        <end position="233"/>
    </location>
</feature>
<organism evidence="2 3">
    <name type="scientific">Trichoderma lentiforme</name>
    <dbReference type="NCBI Taxonomy" id="1567552"/>
    <lineage>
        <taxon>Eukaryota</taxon>
        <taxon>Fungi</taxon>
        <taxon>Dikarya</taxon>
        <taxon>Ascomycota</taxon>
        <taxon>Pezizomycotina</taxon>
        <taxon>Sordariomycetes</taxon>
        <taxon>Hypocreomycetidae</taxon>
        <taxon>Hypocreales</taxon>
        <taxon>Hypocreaceae</taxon>
        <taxon>Trichoderma</taxon>
    </lineage>
</organism>
<gene>
    <name evidence="2" type="ORF">CFAM422_003995</name>
</gene>
<dbReference type="Proteomes" id="UP000801864">
    <property type="component" value="Unassembled WGS sequence"/>
</dbReference>
<feature type="compositionally biased region" description="Basic and acidic residues" evidence="1">
    <location>
        <begin position="500"/>
        <end position="520"/>
    </location>
</feature>
<feature type="compositionally biased region" description="Polar residues" evidence="1">
    <location>
        <begin position="307"/>
        <end position="316"/>
    </location>
</feature>
<protein>
    <submittedName>
        <fullName evidence="2">Uncharacterized protein</fullName>
    </submittedName>
</protein>
<evidence type="ECO:0000313" key="2">
    <source>
        <dbReference type="EMBL" id="KAF3073789.1"/>
    </source>
</evidence>
<feature type="region of interest" description="Disordered" evidence="1">
    <location>
        <begin position="224"/>
        <end position="316"/>
    </location>
</feature>
<evidence type="ECO:0000313" key="3">
    <source>
        <dbReference type="Proteomes" id="UP000801864"/>
    </source>
</evidence>
<feature type="region of interest" description="Disordered" evidence="1">
    <location>
        <begin position="458"/>
        <end position="520"/>
    </location>
</feature>